<keyword evidence="3" id="KW-1185">Reference proteome</keyword>
<feature type="region of interest" description="Disordered" evidence="1">
    <location>
        <begin position="8"/>
        <end position="31"/>
    </location>
</feature>
<comment type="caution">
    <text evidence="2">The sequence shown here is derived from an EMBL/GenBank/DDBJ whole genome shotgun (WGS) entry which is preliminary data.</text>
</comment>
<accession>A0ABR3FM44</accession>
<feature type="compositionally biased region" description="Low complexity" evidence="1">
    <location>
        <begin position="17"/>
        <end position="31"/>
    </location>
</feature>
<dbReference type="Proteomes" id="UP001465976">
    <property type="component" value="Unassembled WGS sequence"/>
</dbReference>
<proteinExistence type="predicted"/>
<evidence type="ECO:0000313" key="2">
    <source>
        <dbReference type="EMBL" id="KAL0576420.1"/>
    </source>
</evidence>
<reference evidence="2 3" key="1">
    <citation type="submission" date="2024-02" db="EMBL/GenBank/DDBJ databases">
        <title>A draft genome for the cacao thread blight pathogen Marasmius crinis-equi.</title>
        <authorList>
            <person name="Cohen S.P."/>
            <person name="Baruah I.K."/>
            <person name="Amoako-Attah I."/>
            <person name="Bukari Y."/>
            <person name="Meinhardt L.W."/>
            <person name="Bailey B.A."/>
        </authorList>
    </citation>
    <scope>NUCLEOTIDE SEQUENCE [LARGE SCALE GENOMIC DNA]</scope>
    <source>
        <strain evidence="2 3">GH-76</strain>
    </source>
</reference>
<organism evidence="2 3">
    <name type="scientific">Marasmius crinis-equi</name>
    <dbReference type="NCBI Taxonomy" id="585013"/>
    <lineage>
        <taxon>Eukaryota</taxon>
        <taxon>Fungi</taxon>
        <taxon>Dikarya</taxon>
        <taxon>Basidiomycota</taxon>
        <taxon>Agaricomycotina</taxon>
        <taxon>Agaricomycetes</taxon>
        <taxon>Agaricomycetidae</taxon>
        <taxon>Agaricales</taxon>
        <taxon>Marasmiineae</taxon>
        <taxon>Marasmiaceae</taxon>
        <taxon>Marasmius</taxon>
    </lineage>
</organism>
<dbReference type="EMBL" id="JBAHYK010000224">
    <property type="protein sequence ID" value="KAL0576420.1"/>
    <property type="molecule type" value="Genomic_DNA"/>
</dbReference>
<gene>
    <name evidence="2" type="ORF">V5O48_005556</name>
</gene>
<evidence type="ECO:0000256" key="1">
    <source>
        <dbReference type="SAM" id="MobiDB-lite"/>
    </source>
</evidence>
<name>A0ABR3FM44_9AGAR</name>
<protein>
    <submittedName>
        <fullName evidence="2">Uncharacterized protein</fullName>
    </submittedName>
</protein>
<sequence>MPSIAALLASKPRLSRSTPSASTSTVVPPPSSAVTVATPILVDLNARPRLQFDVSANHFKHGASQEQPKKFKVAPSPAHQVVIQAFCNSFKLEDTDEYKWLMEEVNLEAEDDQDDLDLLYAFPQPPSFSVNKIDKRQKRQGVIFDFPKVQSGVDCGKWW</sequence>
<evidence type="ECO:0000313" key="3">
    <source>
        <dbReference type="Proteomes" id="UP001465976"/>
    </source>
</evidence>